<dbReference type="SUPFAM" id="SSF111369">
    <property type="entry name" value="HlyD-like secretion proteins"/>
    <property type="match status" value="1"/>
</dbReference>
<dbReference type="GO" id="GO:0022857">
    <property type="term" value="F:transmembrane transporter activity"/>
    <property type="evidence" value="ECO:0007669"/>
    <property type="project" value="InterPro"/>
</dbReference>
<dbReference type="STRING" id="262004.SAMN04489796_101753"/>
<dbReference type="Pfam" id="PF25917">
    <property type="entry name" value="BSH_RND"/>
    <property type="match status" value="1"/>
</dbReference>
<dbReference type="PROSITE" id="PS51257">
    <property type="entry name" value="PROKAR_LIPOPROTEIN"/>
    <property type="match status" value="1"/>
</dbReference>
<dbReference type="Gene3D" id="2.40.420.20">
    <property type="match status" value="1"/>
</dbReference>
<protein>
    <submittedName>
        <fullName evidence="6">Membrane fusion protein, multidrug efflux system</fullName>
    </submittedName>
</protein>
<dbReference type="OrthoDB" id="9801814at2"/>
<gene>
    <name evidence="6" type="ORF">SAMN04489796_101753</name>
</gene>
<dbReference type="Proteomes" id="UP000199492">
    <property type="component" value="Unassembled WGS sequence"/>
</dbReference>
<keyword evidence="7" id="KW-1185">Reference proteome</keyword>
<evidence type="ECO:0000259" key="5">
    <source>
        <dbReference type="Pfam" id="PF25967"/>
    </source>
</evidence>
<evidence type="ECO:0000259" key="4">
    <source>
        <dbReference type="Pfam" id="PF25944"/>
    </source>
</evidence>
<dbReference type="Pfam" id="PF25967">
    <property type="entry name" value="RND-MFP_C"/>
    <property type="match status" value="1"/>
</dbReference>
<comment type="subcellular location">
    <subcellularLocation>
        <location evidence="1">Cell envelope</location>
    </subcellularLocation>
</comment>
<dbReference type="InterPro" id="IPR058627">
    <property type="entry name" value="MdtA-like_C"/>
</dbReference>
<reference evidence="7" key="1">
    <citation type="submission" date="2016-10" db="EMBL/GenBank/DDBJ databases">
        <authorList>
            <person name="Varghese N."/>
            <person name="Submissions S."/>
        </authorList>
    </citation>
    <scope>NUCLEOTIDE SEQUENCE [LARGE SCALE GENOMIC DNA]</scope>
    <source>
        <strain evidence="7">DSM 15363</strain>
    </source>
</reference>
<proteinExistence type="inferred from homology"/>
<evidence type="ECO:0000256" key="1">
    <source>
        <dbReference type="ARBA" id="ARBA00004196"/>
    </source>
</evidence>
<sequence length="379" mass="41202">MKINKIISILSIASIFLVVISCDNNEKAQEASAQQQQVLPFPVTQLQTKTVTGYTEYPTTIEGKVNSDVRAKTSGYIEKVYVDEGQKVRKGQALFKLETQSLSQDAGAAKARVNVAQVEVDKLIPLVEKNIISPVQLETAKANLAQAKANYSGVTANIGYATIKSPIDGFVGAINFREGALISPSDATPLTTVSQIDEVYAFFSFNEAQYIDHLQRSEGQNKAERIKNSPDLTLVLANGKEYSEKGRIQTSTGQINQNTGTIQIRAAFDNPNEILTNGNSGKIKFPIEYKDAMVVPQTATFEQQGNIMIFKLGADNKVETSILKVKGTVDNLYVVESGLEPTDKIVISGIGKLKSGMAIAPQDTSFEEAIKPVATLFRN</sequence>
<dbReference type="PRINTS" id="PR01490">
    <property type="entry name" value="RTXTOXIND"/>
</dbReference>
<dbReference type="AlphaFoldDB" id="A0A1G7XL15"/>
<evidence type="ECO:0000313" key="7">
    <source>
        <dbReference type="Proteomes" id="UP000199492"/>
    </source>
</evidence>
<dbReference type="GO" id="GO:0005886">
    <property type="term" value="C:plasma membrane"/>
    <property type="evidence" value="ECO:0007669"/>
    <property type="project" value="TreeGrafter"/>
</dbReference>
<organism evidence="6 7">
    <name type="scientific">Winogradskyella thalassocola</name>
    <dbReference type="NCBI Taxonomy" id="262004"/>
    <lineage>
        <taxon>Bacteria</taxon>
        <taxon>Pseudomonadati</taxon>
        <taxon>Bacteroidota</taxon>
        <taxon>Flavobacteriia</taxon>
        <taxon>Flavobacteriales</taxon>
        <taxon>Flavobacteriaceae</taxon>
        <taxon>Winogradskyella</taxon>
    </lineage>
</organism>
<evidence type="ECO:0000256" key="2">
    <source>
        <dbReference type="ARBA" id="ARBA00009477"/>
    </source>
</evidence>
<dbReference type="PANTHER" id="PTHR30158:SF23">
    <property type="entry name" value="MULTIDRUG RESISTANCE PROTEIN MEXA"/>
    <property type="match status" value="1"/>
</dbReference>
<comment type="similarity">
    <text evidence="2">Belongs to the membrane fusion protein (MFP) (TC 8.A.1) family.</text>
</comment>
<name>A0A1G7XL15_9FLAO</name>
<dbReference type="NCBIfam" id="TIGR01730">
    <property type="entry name" value="RND_mfp"/>
    <property type="match status" value="1"/>
</dbReference>
<dbReference type="Gene3D" id="1.10.287.470">
    <property type="entry name" value="Helix hairpin bin"/>
    <property type="match status" value="1"/>
</dbReference>
<dbReference type="InterPro" id="IPR058626">
    <property type="entry name" value="MdtA-like_b-barrel"/>
</dbReference>
<dbReference type="PANTHER" id="PTHR30158">
    <property type="entry name" value="ACRA/E-RELATED COMPONENT OF DRUG EFFLUX TRANSPORTER"/>
    <property type="match status" value="1"/>
</dbReference>
<dbReference type="RefSeq" id="WP_092466232.1">
    <property type="nucleotide sequence ID" value="NZ_FNCZ01000001.1"/>
</dbReference>
<dbReference type="Pfam" id="PF25944">
    <property type="entry name" value="Beta-barrel_RND"/>
    <property type="match status" value="1"/>
</dbReference>
<accession>A0A1G7XL15</accession>
<evidence type="ECO:0000259" key="3">
    <source>
        <dbReference type="Pfam" id="PF25917"/>
    </source>
</evidence>
<evidence type="ECO:0000313" key="6">
    <source>
        <dbReference type="EMBL" id="SDG84935.1"/>
    </source>
</evidence>
<feature type="domain" description="Multidrug resistance protein MdtA-like C-terminal permuted SH3" evidence="5">
    <location>
        <begin position="291"/>
        <end position="352"/>
    </location>
</feature>
<dbReference type="GO" id="GO:0046677">
    <property type="term" value="P:response to antibiotic"/>
    <property type="evidence" value="ECO:0007669"/>
    <property type="project" value="TreeGrafter"/>
</dbReference>
<dbReference type="InterPro" id="IPR058625">
    <property type="entry name" value="MdtA-like_BSH"/>
</dbReference>
<feature type="domain" description="Multidrug resistance protein MdtA-like barrel-sandwich hybrid" evidence="3">
    <location>
        <begin position="68"/>
        <end position="193"/>
    </location>
</feature>
<feature type="domain" description="Multidrug resistance protein MdtA-like beta-barrel" evidence="4">
    <location>
        <begin position="224"/>
        <end position="278"/>
    </location>
</feature>
<dbReference type="Gene3D" id="2.40.50.100">
    <property type="match status" value="1"/>
</dbReference>
<dbReference type="Gene3D" id="2.40.30.170">
    <property type="match status" value="1"/>
</dbReference>
<dbReference type="GO" id="GO:0030313">
    <property type="term" value="C:cell envelope"/>
    <property type="evidence" value="ECO:0007669"/>
    <property type="project" value="UniProtKB-SubCell"/>
</dbReference>
<dbReference type="InterPro" id="IPR006143">
    <property type="entry name" value="RND_pump_MFP"/>
</dbReference>
<dbReference type="EMBL" id="FNCZ01000001">
    <property type="protein sequence ID" value="SDG84935.1"/>
    <property type="molecule type" value="Genomic_DNA"/>
</dbReference>